<evidence type="ECO:0000313" key="1">
    <source>
        <dbReference type="EMBL" id="KAJ8647650.1"/>
    </source>
</evidence>
<keyword evidence="2" id="KW-1185">Reference proteome</keyword>
<evidence type="ECO:0000313" key="2">
    <source>
        <dbReference type="Proteomes" id="UP001234297"/>
    </source>
</evidence>
<organism evidence="1 2">
    <name type="scientific">Persea americana</name>
    <name type="common">Avocado</name>
    <dbReference type="NCBI Taxonomy" id="3435"/>
    <lineage>
        <taxon>Eukaryota</taxon>
        <taxon>Viridiplantae</taxon>
        <taxon>Streptophyta</taxon>
        <taxon>Embryophyta</taxon>
        <taxon>Tracheophyta</taxon>
        <taxon>Spermatophyta</taxon>
        <taxon>Magnoliopsida</taxon>
        <taxon>Magnoliidae</taxon>
        <taxon>Laurales</taxon>
        <taxon>Lauraceae</taxon>
        <taxon>Persea</taxon>
    </lineage>
</organism>
<proteinExistence type="predicted"/>
<sequence length="319" mass="35572">MSPEPERKRKSRSRRNGSDSIADTLAKWKQLNNQLDCSDDGDKRVRKMPAKGSKKGCMKGKGGPENSHCNYRGVRQRTWGKWVAEIREPNRGNRLWLGTFPTALKAALAYDEAARAMYGSCARLNLPQCGDQKDSSVATTSSTESTTTTSHQSDASGGEEATTEVPKIKCKPEWERDEHEQHLGLQAIQAPLSTVNTEPNEGPVNTVDLLQDFGGEEVFDVQELMRLMDEDPRNWYGQQRDLDYDSACNQDQLQCGSSSALSFQLQNPDAKLLGSLYHMEQALPAIDMFDYGVCDEQLGFQAFDNWNLEGFHLGTPENG</sequence>
<accession>A0ACC2MPL6</accession>
<comment type="caution">
    <text evidence="1">The sequence shown here is derived from an EMBL/GenBank/DDBJ whole genome shotgun (WGS) entry which is preliminary data.</text>
</comment>
<protein>
    <submittedName>
        <fullName evidence="1">Uncharacterized protein</fullName>
    </submittedName>
</protein>
<reference evidence="1 2" key="1">
    <citation type="journal article" date="2022" name="Hortic Res">
        <title>A haplotype resolved chromosomal level avocado genome allows analysis of novel avocado genes.</title>
        <authorList>
            <person name="Nath O."/>
            <person name="Fletcher S.J."/>
            <person name="Hayward A."/>
            <person name="Shaw L.M."/>
            <person name="Masouleh A.K."/>
            <person name="Furtado A."/>
            <person name="Henry R.J."/>
            <person name="Mitter N."/>
        </authorList>
    </citation>
    <scope>NUCLEOTIDE SEQUENCE [LARGE SCALE GENOMIC DNA]</scope>
    <source>
        <strain evidence="2">cv. Hass</strain>
    </source>
</reference>
<gene>
    <name evidence="1" type="ORF">MRB53_000673</name>
</gene>
<name>A0ACC2MPL6_PERAE</name>
<dbReference type="EMBL" id="CM056809">
    <property type="protein sequence ID" value="KAJ8647650.1"/>
    <property type="molecule type" value="Genomic_DNA"/>
</dbReference>
<dbReference type="Proteomes" id="UP001234297">
    <property type="component" value="Chromosome 1"/>
</dbReference>